<dbReference type="SUPFAM" id="SSF48371">
    <property type="entry name" value="ARM repeat"/>
    <property type="match status" value="1"/>
</dbReference>
<reference evidence="8 9" key="1">
    <citation type="submission" date="2024-09" db="EMBL/GenBank/DDBJ databases">
        <title>Chromosome-scale assembly of Riccia sorocarpa.</title>
        <authorList>
            <person name="Paukszto L."/>
        </authorList>
    </citation>
    <scope>NUCLEOTIDE SEQUENCE [LARGE SCALE GENOMIC DNA]</scope>
    <source>
        <strain evidence="8">LP-2024</strain>
        <tissue evidence="8">Aerial parts of the thallus</tissue>
    </source>
</reference>
<keyword evidence="9" id="KW-1185">Reference proteome</keyword>
<evidence type="ECO:0000313" key="9">
    <source>
        <dbReference type="Proteomes" id="UP001633002"/>
    </source>
</evidence>
<dbReference type="InterPro" id="IPR026825">
    <property type="entry name" value="Vac14"/>
</dbReference>
<comment type="similarity">
    <text evidence="2">Belongs to the VAC14 family.</text>
</comment>
<dbReference type="PANTHER" id="PTHR16023">
    <property type="entry name" value="TAX1 BINDING PROTEIN-RELATED"/>
    <property type="match status" value="1"/>
</dbReference>
<proteinExistence type="inferred from homology"/>
<dbReference type="EMBL" id="JBJQOH010000002">
    <property type="protein sequence ID" value="KAL3696623.1"/>
    <property type="molecule type" value="Genomic_DNA"/>
</dbReference>
<organism evidence="8 9">
    <name type="scientific">Riccia sorocarpa</name>
    <dbReference type="NCBI Taxonomy" id="122646"/>
    <lineage>
        <taxon>Eukaryota</taxon>
        <taxon>Viridiplantae</taxon>
        <taxon>Streptophyta</taxon>
        <taxon>Embryophyta</taxon>
        <taxon>Marchantiophyta</taxon>
        <taxon>Marchantiopsida</taxon>
        <taxon>Marchantiidae</taxon>
        <taxon>Marchantiales</taxon>
        <taxon>Ricciaceae</taxon>
        <taxon>Riccia</taxon>
    </lineage>
</organism>
<evidence type="ECO:0000259" key="7">
    <source>
        <dbReference type="Pfam" id="PF11916"/>
    </source>
</evidence>
<dbReference type="Gene3D" id="1.25.10.10">
    <property type="entry name" value="Leucine-rich Repeat Variant"/>
    <property type="match status" value="2"/>
</dbReference>
<dbReference type="PROSITE" id="PS50077">
    <property type="entry name" value="HEAT_REPEAT"/>
    <property type="match status" value="1"/>
</dbReference>
<dbReference type="GO" id="GO:0012505">
    <property type="term" value="C:endomembrane system"/>
    <property type="evidence" value="ECO:0007669"/>
    <property type="project" value="UniProtKB-SubCell"/>
</dbReference>
<dbReference type="InterPro" id="IPR016024">
    <property type="entry name" value="ARM-type_fold"/>
</dbReference>
<comment type="caution">
    <text evidence="8">The sequence shown here is derived from an EMBL/GenBank/DDBJ whole genome shotgun (WGS) entry which is preliminary data.</text>
</comment>
<keyword evidence="3" id="KW-0677">Repeat</keyword>
<protein>
    <recommendedName>
        <fullName evidence="7">Vacuolar protein 14 C-terminal Fig4-binding domain-containing protein</fullName>
    </recommendedName>
</protein>
<dbReference type="Proteomes" id="UP001633002">
    <property type="component" value="Unassembled WGS sequence"/>
</dbReference>
<keyword evidence="4" id="KW-0472">Membrane</keyword>
<feature type="domain" description="Vacuolar protein 14 C-terminal Fig4-binding" evidence="7">
    <location>
        <begin position="457"/>
        <end position="636"/>
    </location>
</feature>
<dbReference type="FunFam" id="1.25.10.10:FF:000032">
    <property type="entry name" value="Vac14 homolog (S. cerevisiae)"/>
    <property type="match status" value="1"/>
</dbReference>
<evidence type="ECO:0000256" key="1">
    <source>
        <dbReference type="ARBA" id="ARBA00004308"/>
    </source>
</evidence>
<evidence type="ECO:0000256" key="5">
    <source>
        <dbReference type="PROSITE-ProRule" id="PRU00103"/>
    </source>
</evidence>
<feature type="repeat" description="HEAT" evidence="5">
    <location>
        <begin position="139"/>
        <end position="177"/>
    </location>
</feature>
<dbReference type="FunFam" id="1.25.10.10:FF:000169">
    <property type="entry name" value="protein VAC14 homolog isoform X1"/>
    <property type="match status" value="1"/>
</dbReference>
<dbReference type="AlphaFoldDB" id="A0ABD3HZ38"/>
<evidence type="ECO:0000256" key="2">
    <source>
        <dbReference type="ARBA" id="ARBA00010225"/>
    </source>
</evidence>
<feature type="compositionally biased region" description="Polar residues" evidence="6">
    <location>
        <begin position="755"/>
        <end position="764"/>
    </location>
</feature>
<evidence type="ECO:0000313" key="8">
    <source>
        <dbReference type="EMBL" id="KAL3696623.1"/>
    </source>
</evidence>
<dbReference type="Pfam" id="PF11916">
    <property type="entry name" value="Vac14_Fig4_bd"/>
    <property type="match status" value="1"/>
</dbReference>
<evidence type="ECO:0000256" key="6">
    <source>
        <dbReference type="SAM" id="MobiDB-lite"/>
    </source>
</evidence>
<dbReference type="InterPro" id="IPR021133">
    <property type="entry name" value="HEAT_type_2"/>
</dbReference>
<accession>A0ABD3HZ38</accession>
<gene>
    <name evidence="8" type="ORF">R1sor_010699</name>
</gene>
<sequence>MQQKSIAYPSGDRKLRSLLSTGSRLKASAVGNTLAPMTTAEKEALKGWEHLPASVQRNISDKLYEKRKNAALEVEGAVKNYAAAGEHDKIAAIIDSLKFYVEPDRPASAFTNNRKGGLIGLAAVTVGLAGDANQHLDKIVPPVLKAFADPESRVRYYACEALYNIAKLCKLSADSDRDVQSAAHLLDRLIKDIVTESDQFSIEEFIPLLRERMNLLNPFVRQFLVGWITVLDSVPDIDMLGFLPDCLFNMLSDQSHEIRQQADAALREFLQEIKNAQSVDYGRMAEILVQRALAVDEFTRLTALEWVNEFVKLGGQQLVPYYSSILRVVLPCISDEDERIRVVAKEANEELQNVKTKLENGLDIEAVLQVAQRELGSEMETTRIEALRWISVLLERYRTEVLSLLDKLFEALLDSLSDTSDEVVLLVLEVQAGIAGDGQHFRRLMVFLALRFKTDHALLEKRGIMVIRRLCTLLNSEKVYRELAIILEGEADLEFATTMVQALNLILLTAPELAELRALLKVSLTSTSGSNLFGALYASWCHSPMATLSLCLLAQAYTHAGSLIQSLGELDINANLLVQVDKLVRLLETPVFAYLRLQLLEPARYPALLKTLYGLLMLLPQRSSAFRILRTRLKTIPTNATLLVHPPSGSEGFPGLSAIRRTASGGPYAQILSHIPAISSGSQTDEGGPNLESKSGANSVNFDLRLQQFEHMQHQHRIYRGQWQAKQQHSGKPPIAPVQNGQRDEANDSRRGKGVTSTADTSVRPTARSWR</sequence>
<dbReference type="PANTHER" id="PTHR16023:SF0">
    <property type="entry name" value="PROTEIN VAC14 HOMOLOG"/>
    <property type="match status" value="1"/>
</dbReference>
<evidence type="ECO:0000256" key="4">
    <source>
        <dbReference type="ARBA" id="ARBA00023136"/>
    </source>
</evidence>
<name>A0ABD3HZ38_9MARC</name>
<evidence type="ECO:0000256" key="3">
    <source>
        <dbReference type="ARBA" id="ARBA00022737"/>
    </source>
</evidence>
<dbReference type="InterPro" id="IPR021841">
    <property type="entry name" value="VAC14_Fig4p-bd"/>
</dbReference>
<feature type="compositionally biased region" description="Basic and acidic residues" evidence="6">
    <location>
        <begin position="742"/>
        <end position="751"/>
    </location>
</feature>
<comment type="subcellular location">
    <subcellularLocation>
        <location evidence="1">Endomembrane system</location>
    </subcellularLocation>
</comment>
<dbReference type="InterPro" id="IPR011989">
    <property type="entry name" value="ARM-like"/>
</dbReference>
<dbReference type="Pfam" id="PF12755">
    <property type="entry name" value="Vac14_Fab1_bd"/>
    <property type="match status" value="1"/>
</dbReference>
<feature type="region of interest" description="Disordered" evidence="6">
    <location>
        <begin position="720"/>
        <end position="771"/>
    </location>
</feature>